<dbReference type="EMBL" id="JQ678602">
    <property type="protein sequence ID" value="AFN10603.1"/>
    <property type="molecule type" value="Genomic_DNA"/>
</dbReference>
<keyword evidence="2" id="KW-0614">Plasmid</keyword>
<dbReference type="AlphaFoldDB" id="I6VE11"/>
<proteinExistence type="predicted"/>
<evidence type="ECO:0000256" key="1">
    <source>
        <dbReference type="SAM" id="MobiDB-lite"/>
    </source>
</evidence>
<organism evidence="2">
    <name type="scientific">Paracoccus marcusii</name>
    <dbReference type="NCBI Taxonomy" id="59779"/>
    <lineage>
        <taxon>Bacteria</taxon>
        <taxon>Pseudomonadati</taxon>
        <taxon>Pseudomonadota</taxon>
        <taxon>Alphaproteobacteria</taxon>
        <taxon>Rhodobacterales</taxon>
        <taxon>Paracoccaceae</taxon>
        <taxon>Paracoccus</taxon>
    </lineage>
</organism>
<evidence type="ECO:0000313" key="2">
    <source>
        <dbReference type="EMBL" id="AFN10603.1"/>
    </source>
</evidence>
<protein>
    <submittedName>
        <fullName evidence="2">Uncharacterized protein</fullName>
    </submittedName>
</protein>
<name>I6VE11_9RHOB</name>
<geneLocation type="plasmid" evidence="2">
    <name>pMOS6</name>
</geneLocation>
<sequence>MSISLRPRYVGRPKAYFGRLDETTAGHRNQGKGPQPCAAFFTLPVPANRQGEQISDRQNREMRHQVELFQRNDAVEYSGSPERSGIKMVSRPATL</sequence>
<feature type="region of interest" description="Disordered" evidence="1">
    <location>
        <begin position="76"/>
        <end position="95"/>
    </location>
</feature>
<reference evidence="2" key="1">
    <citation type="submission" date="2012-02" db="EMBL/GenBank/DDBJ databases">
        <title>Complete nucleotide sequence of Paracoccus marcusii OS22 plasmid pMOS6.</title>
        <authorList>
            <person name="Maj A."/>
            <person name="Bartosik D."/>
        </authorList>
    </citation>
    <scope>NUCLEOTIDE SEQUENCE</scope>
    <source>
        <strain evidence="2">OS22</strain>
        <plasmid evidence="2">pMOS6</plasmid>
    </source>
</reference>
<accession>I6VE11</accession>